<name>A0A9D4H6D7_DREPO</name>
<evidence type="ECO:0000313" key="3">
    <source>
        <dbReference type="Proteomes" id="UP000828390"/>
    </source>
</evidence>
<sequence length="428" mass="48358">MRHFPCTLTSRRLPCTLTSRRLPCTLTSRRLPCTLTSRRLPCTLTSRRLPCTLTSRRLPCTLTSLRPGPITRQAPFGRTRCTLTSRRLPCTLTSRRLPCTLTSRRLPCTLTSRRLPCTLTSRRLPCTLTSRRLPCTLTSRRLPCTLTSRRLPCTLTSRRLPCTLTSRRLPCTLTSRRLPCTLTSRRLPCTLTSRRLPYPTWEPLQESTSHLEENGFFQPVVLDILLAFGMDRTSAITRDSNAIVEKYAGDSELERLKTTIEGVADARESWSKKRKPVKKGPHYYAANATAVPKQPKESKSGAQIKTSTPTEAECPDKIEATNLKLGTEEIPEKVIEKNIGECFTPLMTSTPKKKAKKKQYESSEGNGTQEIATSKKKSRKKLNDISEDNGTQDISTSKTKPRSSEANKNEYVPRNLEHAWECVFYLPD</sequence>
<feature type="compositionally biased region" description="Polar residues" evidence="1">
    <location>
        <begin position="362"/>
        <end position="372"/>
    </location>
</feature>
<gene>
    <name evidence="2" type="ORF">DPMN_103637</name>
</gene>
<feature type="region of interest" description="Disordered" evidence="1">
    <location>
        <begin position="265"/>
        <end position="320"/>
    </location>
</feature>
<protein>
    <submittedName>
        <fullName evidence="2">Uncharacterized protein</fullName>
    </submittedName>
</protein>
<keyword evidence="3" id="KW-1185">Reference proteome</keyword>
<feature type="region of interest" description="Disordered" evidence="1">
    <location>
        <begin position="345"/>
        <end position="412"/>
    </location>
</feature>
<reference evidence="2" key="2">
    <citation type="submission" date="2020-11" db="EMBL/GenBank/DDBJ databases">
        <authorList>
            <person name="McCartney M.A."/>
            <person name="Auch B."/>
            <person name="Kono T."/>
            <person name="Mallez S."/>
            <person name="Becker A."/>
            <person name="Gohl D.M."/>
            <person name="Silverstein K.A.T."/>
            <person name="Koren S."/>
            <person name="Bechman K.B."/>
            <person name="Herman A."/>
            <person name="Abrahante J.E."/>
            <person name="Garbe J."/>
        </authorList>
    </citation>
    <scope>NUCLEOTIDE SEQUENCE</scope>
    <source>
        <strain evidence="2">Duluth1</strain>
        <tissue evidence="2">Whole animal</tissue>
    </source>
</reference>
<evidence type="ECO:0000256" key="1">
    <source>
        <dbReference type="SAM" id="MobiDB-lite"/>
    </source>
</evidence>
<proteinExistence type="predicted"/>
<reference evidence="2" key="1">
    <citation type="journal article" date="2019" name="bioRxiv">
        <title>The Genome of the Zebra Mussel, Dreissena polymorpha: A Resource for Invasive Species Research.</title>
        <authorList>
            <person name="McCartney M.A."/>
            <person name="Auch B."/>
            <person name="Kono T."/>
            <person name="Mallez S."/>
            <person name="Zhang Y."/>
            <person name="Obille A."/>
            <person name="Becker A."/>
            <person name="Abrahante J.E."/>
            <person name="Garbe J."/>
            <person name="Badalamenti J.P."/>
            <person name="Herman A."/>
            <person name="Mangelson H."/>
            <person name="Liachko I."/>
            <person name="Sullivan S."/>
            <person name="Sone E.D."/>
            <person name="Koren S."/>
            <person name="Silverstein K.A.T."/>
            <person name="Beckman K.B."/>
            <person name="Gohl D.M."/>
        </authorList>
    </citation>
    <scope>NUCLEOTIDE SEQUENCE</scope>
    <source>
        <strain evidence="2">Duluth1</strain>
        <tissue evidence="2">Whole animal</tissue>
    </source>
</reference>
<feature type="compositionally biased region" description="Basic residues" evidence="1">
    <location>
        <begin position="272"/>
        <end position="281"/>
    </location>
</feature>
<feature type="compositionally biased region" description="Polar residues" evidence="1">
    <location>
        <begin position="300"/>
        <end position="310"/>
    </location>
</feature>
<feature type="compositionally biased region" description="Polar residues" evidence="1">
    <location>
        <begin position="388"/>
        <end position="398"/>
    </location>
</feature>
<organism evidence="2 3">
    <name type="scientific">Dreissena polymorpha</name>
    <name type="common">Zebra mussel</name>
    <name type="synonym">Mytilus polymorpha</name>
    <dbReference type="NCBI Taxonomy" id="45954"/>
    <lineage>
        <taxon>Eukaryota</taxon>
        <taxon>Metazoa</taxon>
        <taxon>Spiralia</taxon>
        <taxon>Lophotrochozoa</taxon>
        <taxon>Mollusca</taxon>
        <taxon>Bivalvia</taxon>
        <taxon>Autobranchia</taxon>
        <taxon>Heteroconchia</taxon>
        <taxon>Euheterodonta</taxon>
        <taxon>Imparidentia</taxon>
        <taxon>Neoheterodontei</taxon>
        <taxon>Myida</taxon>
        <taxon>Dreissenoidea</taxon>
        <taxon>Dreissenidae</taxon>
        <taxon>Dreissena</taxon>
    </lineage>
</organism>
<accession>A0A9D4H6D7</accession>
<dbReference type="AlphaFoldDB" id="A0A9D4H6D7"/>
<dbReference type="Proteomes" id="UP000828390">
    <property type="component" value="Unassembled WGS sequence"/>
</dbReference>
<dbReference type="EMBL" id="JAIWYP010000004">
    <property type="protein sequence ID" value="KAH3830394.1"/>
    <property type="molecule type" value="Genomic_DNA"/>
</dbReference>
<evidence type="ECO:0000313" key="2">
    <source>
        <dbReference type="EMBL" id="KAH3830394.1"/>
    </source>
</evidence>
<comment type="caution">
    <text evidence="2">The sequence shown here is derived from an EMBL/GenBank/DDBJ whole genome shotgun (WGS) entry which is preliminary data.</text>
</comment>